<keyword evidence="3 5" id="KW-1133">Transmembrane helix</keyword>
<evidence type="ECO:0000256" key="2">
    <source>
        <dbReference type="ARBA" id="ARBA00022692"/>
    </source>
</evidence>
<reference evidence="7" key="2">
    <citation type="submission" date="2019-02" db="EMBL/GenBank/DDBJ databases">
        <authorList>
            <person name="Chen S.-C."/>
            <person name="Chien H.-H."/>
            <person name="Lai M.-C."/>
        </authorList>
    </citation>
    <scope>NUCLEOTIDE SEQUENCE</scope>
    <source>
        <strain evidence="7">N2F9704</strain>
    </source>
</reference>
<feature type="transmembrane region" description="Helical" evidence="5">
    <location>
        <begin position="155"/>
        <end position="178"/>
    </location>
</feature>
<keyword evidence="2 5" id="KW-0812">Transmembrane</keyword>
<dbReference type="InterPro" id="IPR006977">
    <property type="entry name" value="Yip1_dom"/>
</dbReference>
<proteinExistence type="predicted"/>
<dbReference type="EMBL" id="CP036172">
    <property type="protein sequence ID" value="QSZ67008.1"/>
    <property type="molecule type" value="Genomic_DNA"/>
</dbReference>
<dbReference type="AlphaFoldDB" id="A0A8A3S4D6"/>
<dbReference type="Proteomes" id="UP001042704">
    <property type="component" value="Chromosome"/>
</dbReference>
<evidence type="ECO:0000256" key="1">
    <source>
        <dbReference type="ARBA" id="ARBA00004141"/>
    </source>
</evidence>
<keyword evidence="8" id="KW-1185">Reference proteome</keyword>
<gene>
    <name evidence="7" type="ORF">RJ40_05620</name>
</gene>
<evidence type="ECO:0000313" key="8">
    <source>
        <dbReference type="Proteomes" id="UP001042704"/>
    </source>
</evidence>
<feature type="domain" description="Yip1" evidence="6">
    <location>
        <begin position="10"/>
        <end position="171"/>
    </location>
</feature>
<organism evidence="7 8">
    <name type="scientific">Methanofollis aquaemaris</name>
    <dbReference type="NCBI Taxonomy" id="126734"/>
    <lineage>
        <taxon>Archaea</taxon>
        <taxon>Methanobacteriati</taxon>
        <taxon>Methanobacteriota</taxon>
        <taxon>Stenosarchaea group</taxon>
        <taxon>Methanomicrobia</taxon>
        <taxon>Methanomicrobiales</taxon>
        <taxon>Methanomicrobiaceae</taxon>
        <taxon>Methanofollis</taxon>
    </lineage>
</organism>
<dbReference type="GeneID" id="76423819"/>
<evidence type="ECO:0000256" key="4">
    <source>
        <dbReference type="ARBA" id="ARBA00023136"/>
    </source>
</evidence>
<reference evidence="7" key="1">
    <citation type="journal article" date="2001" name="Int. J. Syst. Evol. Microbiol.">
        <title>Methanofollis aquaemaris sp. nov., a methanogen isolated from an aquaculture fish pond.</title>
        <authorList>
            <person name="Lai M.C."/>
            <person name="Chen S.C."/>
        </authorList>
    </citation>
    <scope>NUCLEOTIDE SEQUENCE</scope>
    <source>
        <strain evidence="7">N2F9704</strain>
    </source>
</reference>
<evidence type="ECO:0000256" key="3">
    <source>
        <dbReference type="ARBA" id="ARBA00022989"/>
    </source>
</evidence>
<feature type="transmembrane region" description="Helical" evidence="5">
    <location>
        <begin position="119"/>
        <end position="143"/>
    </location>
</feature>
<evidence type="ECO:0000259" key="6">
    <source>
        <dbReference type="Pfam" id="PF04893"/>
    </source>
</evidence>
<protein>
    <recommendedName>
        <fullName evidence="6">Yip1 domain-containing protein</fullName>
    </recommendedName>
</protein>
<dbReference type="RefSeq" id="WP_265582380.1">
    <property type="nucleotide sequence ID" value="NZ_CP036172.1"/>
</dbReference>
<keyword evidence="4 5" id="KW-0472">Membrane</keyword>
<evidence type="ECO:0000313" key="7">
    <source>
        <dbReference type="EMBL" id="QSZ67008.1"/>
    </source>
</evidence>
<name>A0A8A3S4D6_9EURY</name>
<feature type="transmembrane region" description="Helical" evidence="5">
    <location>
        <begin position="34"/>
        <end position="54"/>
    </location>
</feature>
<dbReference type="KEGG" id="maqe:RJ40_05620"/>
<accession>A0A8A3S4D6</accession>
<comment type="subcellular location">
    <subcellularLocation>
        <location evidence="1">Membrane</location>
        <topology evidence="1">Multi-pass membrane protein</topology>
    </subcellularLocation>
</comment>
<dbReference type="Pfam" id="PF04893">
    <property type="entry name" value="Yip1"/>
    <property type="match status" value="1"/>
</dbReference>
<sequence length="185" mass="19130">MSPDIVERVKGFLLNPVETFRTAHGDDLGEALKYFVAILAVNAVLIGLMTMAGFGALPGMGAGGGIVAGISAIIGGIIGGIIGLFVVGLIIHIFVALIIGGNGLGETIKALAYAATPGMLLGWIPILGFLAYLWTVALAVIGIREIHDTTTGKAAVAVFMPVIILFVLFVAFLAYFTISPSFEVV</sequence>
<evidence type="ECO:0000256" key="5">
    <source>
        <dbReference type="SAM" id="Phobius"/>
    </source>
</evidence>
<feature type="transmembrane region" description="Helical" evidence="5">
    <location>
        <begin position="66"/>
        <end position="99"/>
    </location>
</feature>
<dbReference type="GO" id="GO:0016020">
    <property type="term" value="C:membrane"/>
    <property type="evidence" value="ECO:0007669"/>
    <property type="project" value="UniProtKB-SubCell"/>
</dbReference>